<name>A0A081NEQ9_9GAMM</name>
<organism evidence="2 3">
    <name type="scientific">Endozoicomonas numazuensis</name>
    <dbReference type="NCBI Taxonomy" id="1137799"/>
    <lineage>
        <taxon>Bacteria</taxon>
        <taxon>Pseudomonadati</taxon>
        <taxon>Pseudomonadota</taxon>
        <taxon>Gammaproteobacteria</taxon>
        <taxon>Oceanospirillales</taxon>
        <taxon>Endozoicomonadaceae</taxon>
        <taxon>Endozoicomonas</taxon>
    </lineage>
</organism>
<reference evidence="2 3" key="1">
    <citation type="submission" date="2014-06" db="EMBL/GenBank/DDBJ databases">
        <title>Whole Genome Sequences of Three Symbiotic Endozoicomonas Bacteria.</title>
        <authorList>
            <person name="Neave M.J."/>
            <person name="Apprill A."/>
            <person name="Voolstra C.R."/>
        </authorList>
    </citation>
    <scope>NUCLEOTIDE SEQUENCE [LARGE SCALE GENOMIC DNA]</scope>
    <source>
        <strain evidence="2 3">DSM 25634</strain>
    </source>
</reference>
<evidence type="ECO:0000256" key="1">
    <source>
        <dbReference type="SAM" id="MobiDB-lite"/>
    </source>
</evidence>
<evidence type="ECO:0000313" key="3">
    <source>
        <dbReference type="Proteomes" id="UP000028073"/>
    </source>
</evidence>
<protein>
    <submittedName>
        <fullName evidence="2">Uncharacterized protein</fullName>
    </submittedName>
</protein>
<proteinExistence type="predicted"/>
<sequence length="146" mass="16616">MGSDDVWQEQEYSVSPYASIEGAYWVYRDSEGVLWLFKRVGGQLGRIRLDFALAAEAFERVFENYRRWQRVGGKPVDPAYASVTPRQTPGKRKQEQGGGQQKKPKVEEQNPSSEEDDSPHRVVVEAGNKRVRVVSEKLQASKESSR</sequence>
<dbReference type="AlphaFoldDB" id="A0A081NEQ9"/>
<evidence type="ECO:0000313" key="2">
    <source>
        <dbReference type="EMBL" id="KEQ16932.1"/>
    </source>
</evidence>
<feature type="region of interest" description="Disordered" evidence="1">
    <location>
        <begin position="73"/>
        <end position="146"/>
    </location>
</feature>
<dbReference type="RefSeq" id="WP_034839232.1">
    <property type="nucleotide sequence ID" value="NZ_JOKH01000004.1"/>
</dbReference>
<feature type="compositionally biased region" description="Basic and acidic residues" evidence="1">
    <location>
        <begin position="133"/>
        <end position="146"/>
    </location>
</feature>
<dbReference type="STRING" id="1137799.GZ78_20060"/>
<comment type="caution">
    <text evidence="2">The sequence shown here is derived from an EMBL/GenBank/DDBJ whole genome shotgun (WGS) entry which is preliminary data.</text>
</comment>
<dbReference type="Proteomes" id="UP000028073">
    <property type="component" value="Unassembled WGS sequence"/>
</dbReference>
<gene>
    <name evidence="2" type="ORF">GZ78_20060</name>
</gene>
<accession>A0A081NEQ9</accession>
<keyword evidence="3" id="KW-1185">Reference proteome</keyword>
<dbReference type="EMBL" id="JOKH01000004">
    <property type="protein sequence ID" value="KEQ16932.1"/>
    <property type="molecule type" value="Genomic_DNA"/>
</dbReference>